<sequence length="74" mass="7874">MGIAPPIANNGLEGTEGGRSFLPRAAAARRARALDLEACGRLHLVSGRPSFSASWSNDGPGTRYRFNCLDRTSV</sequence>
<evidence type="ECO:0000313" key="1">
    <source>
        <dbReference type="EMBL" id="KAF8684197.1"/>
    </source>
</evidence>
<dbReference type="Proteomes" id="UP000650582">
    <property type="component" value="Unassembled WGS sequence"/>
</dbReference>
<name>A0A8H7HCV6_9AGAM</name>
<gene>
    <name evidence="1" type="ORF">RHS04_01524</name>
</gene>
<accession>A0A8H7HCV6</accession>
<comment type="caution">
    <text evidence="1">The sequence shown here is derived from an EMBL/GenBank/DDBJ whole genome shotgun (WGS) entry which is preliminary data.</text>
</comment>
<dbReference type="AlphaFoldDB" id="A0A8H7HCV6"/>
<reference evidence="1" key="1">
    <citation type="submission" date="2020-09" db="EMBL/GenBank/DDBJ databases">
        <title>Comparative genome analyses of four rice-infecting Rhizoctonia solani isolates reveal extensive enrichment of homogalacturonan modification genes.</title>
        <authorList>
            <person name="Lee D.-Y."/>
            <person name="Jeon J."/>
            <person name="Kim K.-T."/>
            <person name="Cheong K."/>
            <person name="Song H."/>
            <person name="Choi G."/>
            <person name="Ko J."/>
            <person name="Opiyo S.O."/>
            <person name="Zuo S."/>
            <person name="Madhav S."/>
            <person name="Lee Y.-H."/>
            <person name="Wang G.-L."/>
        </authorList>
    </citation>
    <scope>NUCLEOTIDE SEQUENCE</scope>
    <source>
        <strain evidence="1">AG1-IA YN-7</strain>
    </source>
</reference>
<dbReference type="EMBL" id="JACYCC010000033">
    <property type="protein sequence ID" value="KAF8684197.1"/>
    <property type="molecule type" value="Genomic_DNA"/>
</dbReference>
<proteinExistence type="predicted"/>
<evidence type="ECO:0000313" key="2">
    <source>
        <dbReference type="Proteomes" id="UP000650582"/>
    </source>
</evidence>
<protein>
    <submittedName>
        <fullName evidence="1">Uncharacterized protein</fullName>
    </submittedName>
</protein>
<organism evidence="1 2">
    <name type="scientific">Rhizoctonia solani</name>
    <dbReference type="NCBI Taxonomy" id="456999"/>
    <lineage>
        <taxon>Eukaryota</taxon>
        <taxon>Fungi</taxon>
        <taxon>Dikarya</taxon>
        <taxon>Basidiomycota</taxon>
        <taxon>Agaricomycotina</taxon>
        <taxon>Agaricomycetes</taxon>
        <taxon>Cantharellales</taxon>
        <taxon>Ceratobasidiaceae</taxon>
        <taxon>Rhizoctonia</taxon>
    </lineage>
</organism>